<dbReference type="Proteomes" id="UP000765509">
    <property type="component" value="Unassembled WGS sequence"/>
</dbReference>
<protein>
    <submittedName>
        <fullName evidence="1">Uncharacterized protein</fullName>
    </submittedName>
</protein>
<proteinExistence type="predicted"/>
<evidence type="ECO:0000313" key="1">
    <source>
        <dbReference type="EMBL" id="MBW0477380.1"/>
    </source>
</evidence>
<gene>
    <name evidence="1" type="ORF">O181_017095</name>
</gene>
<dbReference type="EMBL" id="AVOT02004789">
    <property type="protein sequence ID" value="MBW0477380.1"/>
    <property type="molecule type" value="Genomic_DNA"/>
</dbReference>
<accession>A0A9Q3C657</accession>
<name>A0A9Q3C657_9BASI</name>
<keyword evidence="2" id="KW-1185">Reference proteome</keyword>
<reference evidence="1" key="1">
    <citation type="submission" date="2021-03" db="EMBL/GenBank/DDBJ databases">
        <title>Draft genome sequence of rust myrtle Austropuccinia psidii MF-1, a brazilian biotype.</title>
        <authorList>
            <person name="Quecine M.C."/>
            <person name="Pachon D.M.R."/>
            <person name="Bonatelli M.L."/>
            <person name="Correr F.H."/>
            <person name="Franceschini L.M."/>
            <person name="Leite T.F."/>
            <person name="Margarido G.R.A."/>
            <person name="Almeida C.A."/>
            <person name="Ferrarezi J.A."/>
            <person name="Labate C.A."/>
        </authorList>
    </citation>
    <scope>NUCLEOTIDE SEQUENCE</scope>
    <source>
        <strain evidence="1">MF-1</strain>
    </source>
</reference>
<comment type="caution">
    <text evidence="1">The sequence shown here is derived from an EMBL/GenBank/DDBJ whole genome shotgun (WGS) entry which is preliminary data.</text>
</comment>
<dbReference type="AlphaFoldDB" id="A0A9Q3C657"/>
<organism evidence="1 2">
    <name type="scientific">Austropuccinia psidii MF-1</name>
    <dbReference type="NCBI Taxonomy" id="1389203"/>
    <lineage>
        <taxon>Eukaryota</taxon>
        <taxon>Fungi</taxon>
        <taxon>Dikarya</taxon>
        <taxon>Basidiomycota</taxon>
        <taxon>Pucciniomycotina</taxon>
        <taxon>Pucciniomycetes</taxon>
        <taxon>Pucciniales</taxon>
        <taxon>Sphaerophragmiaceae</taxon>
        <taxon>Austropuccinia</taxon>
    </lineage>
</organism>
<sequence length="117" mass="13254">MPSSNHWLFSFTVFLQENTGSTFSRDIQEAVPKPFAKGQCSINPPWQLHSFNTVWIHEDLYFIQPSSFPDLARYTLHQAVEYSIKNSIQTGCQPEGVKLSAFQIYQPPLTLGGFSPS</sequence>
<evidence type="ECO:0000313" key="2">
    <source>
        <dbReference type="Proteomes" id="UP000765509"/>
    </source>
</evidence>